<gene>
    <name evidence="1" type="ORF">ATANTOWER_030158</name>
</gene>
<proteinExistence type="predicted"/>
<name>A0ABU7A323_9TELE</name>
<evidence type="ECO:0000313" key="1">
    <source>
        <dbReference type="EMBL" id="MED6232444.1"/>
    </source>
</evidence>
<sequence length="125" mass="13736">MQGKRFCRGNLPRHDTGGPWFLLVSLWTTEASSMQSSKMIVLDNLNQLMSHASSCTSRSGGSPTSSIGDVLQLNQSCHRSTVRSNFSSYLWTCVIVSSLSTLGTIKPDLLGVNLLIQQRFLLSEN</sequence>
<accession>A0ABU7A323</accession>
<dbReference type="Proteomes" id="UP001345963">
    <property type="component" value="Unassembled WGS sequence"/>
</dbReference>
<comment type="caution">
    <text evidence="1">The sequence shown here is derived from an EMBL/GenBank/DDBJ whole genome shotgun (WGS) entry which is preliminary data.</text>
</comment>
<protein>
    <submittedName>
        <fullName evidence="1">Uncharacterized protein</fullName>
    </submittedName>
</protein>
<evidence type="ECO:0000313" key="2">
    <source>
        <dbReference type="Proteomes" id="UP001345963"/>
    </source>
</evidence>
<reference evidence="1 2" key="1">
    <citation type="submission" date="2021-07" db="EMBL/GenBank/DDBJ databases">
        <authorList>
            <person name="Palmer J.M."/>
        </authorList>
    </citation>
    <scope>NUCLEOTIDE SEQUENCE [LARGE SCALE GENOMIC DNA]</scope>
    <source>
        <strain evidence="1 2">AT_MEX2019</strain>
        <tissue evidence="1">Muscle</tissue>
    </source>
</reference>
<keyword evidence="2" id="KW-1185">Reference proteome</keyword>
<organism evidence="1 2">
    <name type="scientific">Ataeniobius toweri</name>
    <dbReference type="NCBI Taxonomy" id="208326"/>
    <lineage>
        <taxon>Eukaryota</taxon>
        <taxon>Metazoa</taxon>
        <taxon>Chordata</taxon>
        <taxon>Craniata</taxon>
        <taxon>Vertebrata</taxon>
        <taxon>Euteleostomi</taxon>
        <taxon>Actinopterygii</taxon>
        <taxon>Neopterygii</taxon>
        <taxon>Teleostei</taxon>
        <taxon>Neoteleostei</taxon>
        <taxon>Acanthomorphata</taxon>
        <taxon>Ovalentaria</taxon>
        <taxon>Atherinomorphae</taxon>
        <taxon>Cyprinodontiformes</taxon>
        <taxon>Goodeidae</taxon>
        <taxon>Ataeniobius</taxon>
    </lineage>
</organism>
<dbReference type="EMBL" id="JAHUTI010000802">
    <property type="protein sequence ID" value="MED6232444.1"/>
    <property type="molecule type" value="Genomic_DNA"/>
</dbReference>